<evidence type="ECO:0000259" key="1">
    <source>
        <dbReference type="Pfam" id="PF10577"/>
    </source>
</evidence>
<dbReference type="Proteomes" id="UP000281084">
    <property type="component" value="Unassembled WGS sequence"/>
</dbReference>
<dbReference type="AlphaFoldDB" id="A0A3A8G819"/>
<dbReference type="InterPro" id="IPR008969">
    <property type="entry name" value="CarboxyPept-like_regulatory"/>
</dbReference>
<protein>
    <recommendedName>
        <fullName evidence="1">FAM171 N-terminal domain-containing protein</fullName>
    </recommendedName>
</protein>
<reference evidence="2 3" key="1">
    <citation type="submission" date="2018-09" db="EMBL/GenBank/DDBJ databases">
        <title>The draft genome of Acinetobacter spp. strains.</title>
        <authorList>
            <person name="Qin J."/>
            <person name="Feng Y."/>
            <person name="Zong Z."/>
        </authorList>
    </citation>
    <scope>NUCLEOTIDE SEQUENCE [LARGE SCALE GENOMIC DNA]</scope>
    <source>
        <strain evidence="2 3">WCHAc060002</strain>
    </source>
</reference>
<proteinExistence type="predicted"/>
<dbReference type="EMBL" id="RAXZ01000003">
    <property type="protein sequence ID" value="RKG54719.1"/>
    <property type="molecule type" value="Genomic_DNA"/>
</dbReference>
<comment type="caution">
    <text evidence="2">The sequence shown here is derived from an EMBL/GenBank/DDBJ whole genome shotgun (WGS) entry which is preliminary data.</text>
</comment>
<organism evidence="2 3">
    <name type="scientific">Acinetobacter cumulans</name>
    <dbReference type="NCBI Taxonomy" id="2136182"/>
    <lineage>
        <taxon>Bacteria</taxon>
        <taxon>Pseudomonadati</taxon>
        <taxon>Pseudomonadota</taxon>
        <taxon>Gammaproteobacteria</taxon>
        <taxon>Moraxellales</taxon>
        <taxon>Moraxellaceae</taxon>
        <taxon>Acinetobacter</taxon>
    </lineage>
</organism>
<dbReference type="Pfam" id="PF10577">
    <property type="entry name" value="FAM171A1-2-B_N"/>
    <property type="match status" value="1"/>
</dbReference>
<evidence type="ECO:0000313" key="2">
    <source>
        <dbReference type="EMBL" id="RKG54719.1"/>
    </source>
</evidence>
<name>A0A3A8G819_9GAMM</name>
<sequence length="607" mass="64047">MKLKQHAHAVMVACILAVPLVGCGSGSGDGSGNEVIVEKSVSALVQTATGSALIGAEISINGQSFTTDASGNAQFKVKLPQSAKTVVVSFKKAGFISQSVEVKVDELAQISANLLPIKQTMTVANIEEAQVIQSAFMNAQISIPANAFVLPNGQPATGAVTVELTPWDIQSSDLNAMPANGVAVDAKGNPATLISAGMLTATFTDSTGQKLQLKTGVNADIQMDLPLNSVNNQAMTVGTSIPMWYFDITKGKWVEEGTPGTVVASPLSATGLAVKATVSHFSTWNWDFKFENPASVNVKCKSASTYVPCHITALVELKDGSGLTKTTSISENGVDIINMPTEGQIHWSAKDTTGTLIGSVTSQLPNDKTVVIDLGVPATSNKVQCVLEDGTAVECSGEFTTKVGTSYQAIEFNAPKEGVRVMSGLKSSNDSLVWSAKTAITLQAGQWVRYMGAAVSNSKADVKITLKDKEIVAAAQGLGFYVQCTSGYDYNTGKLNVSNPLLVGKPCEIEMNVYVDQFNAATHKLYFSVPYGEKKLIHLPNQYAGFAGLDEGMISSLSLKGRMLQGTYCGSNWAEGFKRDALPTLMVALYGGNDPVETDTAFCVEPT</sequence>
<dbReference type="InterPro" id="IPR048530">
    <property type="entry name" value="FAM171_N"/>
</dbReference>
<dbReference type="Gene3D" id="2.60.40.1120">
    <property type="entry name" value="Carboxypeptidase-like, regulatory domain"/>
    <property type="match status" value="1"/>
</dbReference>
<dbReference type="SUPFAM" id="SSF49464">
    <property type="entry name" value="Carboxypeptidase regulatory domain-like"/>
    <property type="match status" value="1"/>
</dbReference>
<gene>
    <name evidence="2" type="ORF">D7V64_03850</name>
</gene>
<feature type="domain" description="FAM171 N-terminal" evidence="1">
    <location>
        <begin position="64"/>
        <end position="258"/>
    </location>
</feature>
<evidence type="ECO:0000313" key="3">
    <source>
        <dbReference type="Proteomes" id="UP000281084"/>
    </source>
</evidence>
<accession>A0A3A8G819</accession>
<dbReference type="RefSeq" id="WP_120366896.1">
    <property type="nucleotide sequence ID" value="NZ_RAXZ01000003.1"/>
</dbReference>